<sequence>MNLLLIRHGQSTNNLLYAQTGASVGRSPDPPLTELGHAQAQALAEFAAHDQTLSRLTHLYSSLTTRAVQTAAPLARTLGLSVQGLTHAHETQGLFEHDEAGVKRSVVGRTHADLQRDCPALLWPADLPGDQGWPGGFEPDDHAAFSTRARAVVDALLDAHGPDDRVGLVTHGNFTQFLLQELLGRPGGYFMTFNTATTCLTLMDGLQTTDAEVQNLTWLVRWVNRFDHLTPEQVSE</sequence>
<dbReference type="PANTHER" id="PTHR48100">
    <property type="entry name" value="BROAD-SPECIFICITY PHOSPHATASE YOR283W-RELATED"/>
    <property type="match status" value="1"/>
</dbReference>
<dbReference type="CDD" id="cd07067">
    <property type="entry name" value="HP_PGM_like"/>
    <property type="match status" value="1"/>
</dbReference>
<dbReference type="PANTHER" id="PTHR48100:SF1">
    <property type="entry name" value="HISTIDINE PHOSPHATASE FAMILY PROTEIN-RELATED"/>
    <property type="match status" value="1"/>
</dbReference>
<name>A0ABV8AA78_9DEIO</name>
<dbReference type="SMART" id="SM00855">
    <property type="entry name" value="PGAM"/>
    <property type="match status" value="1"/>
</dbReference>
<accession>A0ABV8AA78</accession>
<keyword evidence="4" id="KW-1185">Reference proteome</keyword>
<gene>
    <name evidence="3" type="ORF">ACFOPQ_15885</name>
</gene>
<dbReference type="InterPro" id="IPR001345">
    <property type="entry name" value="PG/BPGM_mutase_AS"/>
</dbReference>
<dbReference type="Gene3D" id="3.40.50.1240">
    <property type="entry name" value="Phosphoglycerate mutase-like"/>
    <property type="match status" value="1"/>
</dbReference>
<dbReference type="InterPro" id="IPR029033">
    <property type="entry name" value="His_PPase_superfam"/>
</dbReference>
<dbReference type="EMBL" id="JBHRZF010000183">
    <property type="protein sequence ID" value="MFC3862245.1"/>
    <property type="molecule type" value="Genomic_DNA"/>
</dbReference>
<proteinExistence type="predicted"/>
<dbReference type="Pfam" id="PF00300">
    <property type="entry name" value="His_Phos_1"/>
    <property type="match status" value="1"/>
</dbReference>
<keyword evidence="2" id="KW-0413">Isomerase</keyword>
<dbReference type="SUPFAM" id="SSF53254">
    <property type="entry name" value="Phosphoglycerate mutase-like"/>
    <property type="match status" value="1"/>
</dbReference>
<protein>
    <submittedName>
        <fullName evidence="3">Histidine phosphatase family protein</fullName>
    </submittedName>
</protein>
<evidence type="ECO:0000313" key="3">
    <source>
        <dbReference type="EMBL" id="MFC3862245.1"/>
    </source>
</evidence>
<dbReference type="PROSITE" id="PS00175">
    <property type="entry name" value="PG_MUTASE"/>
    <property type="match status" value="1"/>
</dbReference>
<organism evidence="3 4">
    <name type="scientific">Deinococcus antarcticus</name>
    <dbReference type="NCBI Taxonomy" id="1298767"/>
    <lineage>
        <taxon>Bacteria</taxon>
        <taxon>Thermotogati</taxon>
        <taxon>Deinococcota</taxon>
        <taxon>Deinococci</taxon>
        <taxon>Deinococcales</taxon>
        <taxon>Deinococcaceae</taxon>
        <taxon>Deinococcus</taxon>
    </lineage>
</organism>
<keyword evidence="1" id="KW-0324">Glycolysis</keyword>
<evidence type="ECO:0000313" key="4">
    <source>
        <dbReference type="Proteomes" id="UP001595748"/>
    </source>
</evidence>
<reference evidence="4" key="1">
    <citation type="journal article" date="2019" name="Int. J. Syst. Evol. Microbiol.">
        <title>The Global Catalogue of Microorganisms (GCM) 10K type strain sequencing project: providing services to taxonomists for standard genome sequencing and annotation.</title>
        <authorList>
            <consortium name="The Broad Institute Genomics Platform"/>
            <consortium name="The Broad Institute Genome Sequencing Center for Infectious Disease"/>
            <person name="Wu L."/>
            <person name="Ma J."/>
        </authorList>
    </citation>
    <scope>NUCLEOTIDE SEQUENCE [LARGE SCALE GENOMIC DNA]</scope>
    <source>
        <strain evidence="4">CCTCC AB 2013263</strain>
    </source>
</reference>
<dbReference type="InterPro" id="IPR013078">
    <property type="entry name" value="His_Pase_superF_clade-1"/>
</dbReference>
<dbReference type="RefSeq" id="WP_380079931.1">
    <property type="nucleotide sequence ID" value="NZ_JBHRZF010000183.1"/>
</dbReference>
<dbReference type="InterPro" id="IPR050275">
    <property type="entry name" value="PGM_Phosphatase"/>
</dbReference>
<evidence type="ECO:0000256" key="1">
    <source>
        <dbReference type="ARBA" id="ARBA00023152"/>
    </source>
</evidence>
<comment type="caution">
    <text evidence="3">The sequence shown here is derived from an EMBL/GenBank/DDBJ whole genome shotgun (WGS) entry which is preliminary data.</text>
</comment>
<dbReference type="Proteomes" id="UP001595748">
    <property type="component" value="Unassembled WGS sequence"/>
</dbReference>
<evidence type="ECO:0000256" key="2">
    <source>
        <dbReference type="ARBA" id="ARBA00023235"/>
    </source>
</evidence>